<dbReference type="SUPFAM" id="SSF56059">
    <property type="entry name" value="Glutathione synthetase ATP-binding domain-like"/>
    <property type="match status" value="1"/>
</dbReference>
<dbReference type="OrthoDB" id="3428978at2"/>
<evidence type="ECO:0000256" key="1">
    <source>
        <dbReference type="ARBA" id="ARBA00022598"/>
    </source>
</evidence>
<dbReference type="PANTHER" id="PTHR43585">
    <property type="entry name" value="FUMIPYRROLE BIOSYNTHESIS PROTEIN C"/>
    <property type="match status" value="1"/>
</dbReference>
<evidence type="ECO:0000259" key="5">
    <source>
        <dbReference type="PROSITE" id="PS50975"/>
    </source>
</evidence>
<dbReference type="InterPro" id="IPR052032">
    <property type="entry name" value="ATP-dep_AA_Ligase"/>
</dbReference>
<evidence type="ECO:0000313" key="7">
    <source>
        <dbReference type="Proteomes" id="UP000266677"/>
    </source>
</evidence>
<evidence type="ECO:0000256" key="4">
    <source>
        <dbReference type="PROSITE-ProRule" id="PRU00409"/>
    </source>
</evidence>
<dbReference type="Gene3D" id="3.40.50.20">
    <property type="match status" value="1"/>
</dbReference>
<dbReference type="GO" id="GO:0046872">
    <property type="term" value="F:metal ion binding"/>
    <property type="evidence" value="ECO:0007669"/>
    <property type="project" value="InterPro"/>
</dbReference>
<dbReference type="PROSITE" id="PS50975">
    <property type="entry name" value="ATP_GRASP"/>
    <property type="match status" value="1"/>
</dbReference>
<dbReference type="GO" id="GO:0005524">
    <property type="term" value="F:ATP binding"/>
    <property type="evidence" value="ECO:0007669"/>
    <property type="project" value="UniProtKB-UniRule"/>
</dbReference>
<sequence>MHIVVVNRWPRFSDGARWDNELTRYEEFIDHVANRVSYIVDAGGAAGVLVDPTLIAHLEQIEDVNDVDLLRAAVQRTVDRVGPVDSLIALSEFTLGIAARIREELGIAGPTIDEVARYRDKVRMKQVVAAAGIRAPRFAPCANADAVRDFARRVGYPVVLKPVDGAASIGVHEVDDSAALERVLSAIDLSGYEVEEFVTGVIHHVDGYAGDDSQIAFQVVSRYVNDCLSFATGAPLGSVVLQCSPLRTRIEDFARRCVAVLGLRTTPFHLELFLTPAGDLVFLEIGGRVGGGDVPHLLNKLFGVNLYEMWLRALAGQPITPPVKNGDPSGGWLIVPKPDRTVRVVTAGSMRAELPMIWRELIPAPGEVLAPGGAYDALHSGRFIVLHDNEQVAETGIRKIIDNFCFEAVPL</sequence>
<keyword evidence="7" id="KW-1185">Reference proteome</keyword>
<dbReference type="Gene3D" id="3.30.470.20">
    <property type="entry name" value="ATP-grasp fold, B domain"/>
    <property type="match status" value="1"/>
</dbReference>
<accession>A0A3A4JNY9</accession>
<dbReference type="Pfam" id="PF13535">
    <property type="entry name" value="ATP-grasp_4"/>
    <property type="match status" value="1"/>
</dbReference>
<evidence type="ECO:0000313" key="6">
    <source>
        <dbReference type="EMBL" id="RJO70698.1"/>
    </source>
</evidence>
<evidence type="ECO:0000256" key="2">
    <source>
        <dbReference type="ARBA" id="ARBA00022741"/>
    </source>
</evidence>
<comment type="caution">
    <text evidence="6">The sequence shown here is derived from an EMBL/GenBank/DDBJ whole genome shotgun (WGS) entry which is preliminary data.</text>
</comment>
<proteinExistence type="predicted"/>
<dbReference type="EMBL" id="QZFU01000036">
    <property type="protein sequence ID" value="RJO70698.1"/>
    <property type="molecule type" value="Genomic_DNA"/>
</dbReference>
<keyword evidence="3 4" id="KW-0067">ATP-binding</keyword>
<dbReference type="GO" id="GO:0016874">
    <property type="term" value="F:ligase activity"/>
    <property type="evidence" value="ECO:0007669"/>
    <property type="project" value="UniProtKB-KW"/>
</dbReference>
<feature type="domain" description="ATP-grasp" evidence="5">
    <location>
        <begin position="125"/>
        <end position="315"/>
    </location>
</feature>
<protein>
    <submittedName>
        <fullName evidence="6">ATP-grasp domain-containing protein</fullName>
    </submittedName>
</protein>
<dbReference type="Proteomes" id="UP000266677">
    <property type="component" value="Unassembled WGS sequence"/>
</dbReference>
<gene>
    <name evidence="6" type="ORF">D5S18_26185</name>
</gene>
<dbReference type="AlphaFoldDB" id="A0A3A4JNY9"/>
<dbReference type="Gene3D" id="3.30.1490.20">
    <property type="entry name" value="ATP-grasp fold, A domain"/>
    <property type="match status" value="1"/>
</dbReference>
<dbReference type="InterPro" id="IPR013815">
    <property type="entry name" value="ATP_grasp_subdomain_1"/>
</dbReference>
<keyword evidence="1" id="KW-0436">Ligase</keyword>
<name>A0A3A4JNY9_9NOCA</name>
<dbReference type="RefSeq" id="WP_120043755.1">
    <property type="nucleotide sequence ID" value="NZ_QZFU01000036.1"/>
</dbReference>
<dbReference type="InterPro" id="IPR011761">
    <property type="entry name" value="ATP-grasp"/>
</dbReference>
<organism evidence="6 7">
    <name type="scientific">Nocardia panacis</name>
    <dbReference type="NCBI Taxonomy" id="2340916"/>
    <lineage>
        <taxon>Bacteria</taxon>
        <taxon>Bacillati</taxon>
        <taxon>Actinomycetota</taxon>
        <taxon>Actinomycetes</taxon>
        <taxon>Mycobacteriales</taxon>
        <taxon>Nocardiaceae</taxon>
        <taxon>Nocardia</taxon>
    </lineage>
</organism>
<keyword evidence="2 4" id="KW-0547">Nucleotide-binding</keyword>
<reference evidence="6 7" key="1">
    <citation type="submission" date="2018-09" db="EMBL/GenBank/DDBJ databases">
        <title>YIM PH21274 draft genome.</title>
        <authorList>
            <person name="Miao C."/>
        </authorList>
    </citation>
    <scope>NUCLEOTIDE SEQUENCE [LARGE SCALE GENOMIC DNA]</scope>
    <source>
        <strain evidence="6 7">YIM PH 21724</strain>
    </source>
</reference>
<dbReference type="PANTHER" id="PTHR43585:SF2">
    <property type="entry name" value="ATP-GRASP ENZYME FSQD"/>
    <property type="match status" value="1"/>
</dbReference>
<evidence type="ECO:0000256" key="3">
    <source>
        <dbReference type="ARBA" id="ARBA00022840"/>
    </source>
</evidence>